<sequence length="300" mass="32388">MAEMDRCKSVVALIVVLLAWAAALIAAPAAWATTTKIDICPDLVAAEASHDQRRSQHNSHQPNPYDHAAVAAYNAEADALNAERAVLQQRDRGCVEAVRLINDGNPDGPSFKSPSPGKIRDVEVQRQNLAGSGWTPTPLQSVKDMERARHLVPKELSGLYREIRKDNPLSARAIGDVPLNGAARPSGTDTNRAYPDQTYGFLADGKTPRVSADHIVPLAALIQMPGFTDLNARNMMIVATTPANMQWMGTGPNSGKSSGSPLRLLPKADSAWVEEQVALQTQKMTDMQNLIDALLTSQGR</sequence>
<evidence type="ECO:0000256" key="1">
    <source>
        <dbReference type="SAM" id="SignalP"/>
    </source>
</evidence>
<reference evidence="3" key="2">
    <citation type="submission" date="2016-02" db="EMBL/GenBank/DDBJ databases">
        <title>Draft genome sequence of five rapidly growing Mycobacterium species.</title>
        <authorList>
            <person name="Katahira K."/>
            <person name="Gotou Y."/>
            <person name="Iida K."/>
            <person name="Ogura Y."/>
            <person name="Hayashi T."/>
        </authorList>
    </citation>
    <scope>NUCLEOTIDE SEQUENCE [LARGE SCALE GENOMIC DNA]</scope>
    <source>
        <strain evidence="3">JCM6368</strain>
    </source>
</reference>
<accession>A0A100WWP4</accession>
<name>A0A100WWP4_MYCFO</name>
<proteinExistence type="predicted"/>
<feature type="chain" id="PRO_5007090539" evidence="1">
    <location>
        <begin position="33"/>
        <end position="300"/>
    </location>
</feature>
<comment type="caution">
    <text evidence="2">The sequence shown here is derived from an EMBL/GenBank/DDBJ whole genome shotgun (WGS) entry which is preliminary data.</text>
</comment>
<dbReference type="Proteomes" id="UP000069705">
    <property type="component" value="Unassembled WGS sequence"/>
</dbReference>
<gene>
    <name evidence="2" type="ORF">RMCFA_5962</name>
</gene>
<evidence type="ECO:0000313" key="3">
    <source>
        <dbReference type="Proteomes" id="UP000069705"/>
    </source>
</evidence>
<protein>
    <submittedName>
        <fullName evidence="2">Uncharacterized protein</fullName>
    </submittedName>
</protein>
<reference evidence="2 3" key="1">
    <citation type="journal article" date="2016" name="Genome Announc.">
        <title>Draft Genome Sequences of Five Rapidly Growing Mycobacterium Species, M. thermoresistibile, M. fortuitum subsp. acetamidolyticum, M. canariasense, M. brisbanense, and M. novocastrense.</title>
        <authorList>
            <person name="Katahira K."/>
            <person name="Ogura Y."/>
            <person name="Gotoh Y."/>
            <person name="Hayashi T."/>
        </authorList>
    </citation>
    <scope>NUCLEOTIDE SEQUENCE [LARGE SCALE GENOMIC DNA]</scope>
    <source>
        <strain evidence="2 3">JCM6368</strain>
    </source>
</reference>
<feature type="signal peptide" evidence="1">
    <location>
        <begin position="1"/>
        <end position="32"/>
    </location>
</feature>
<organism evidence="2 3">
    <name type="scientific">Mycolicibacterium fortuitum subsp. acetamidolyticum</name>
    <dbReference type="NCBI Taxonomy" id="144550"/>
    <lineage>
        <taxon>Bacteria</taxon>
        <taxon>Bacillati</taxon>
        <taxon>Actinomycetota</taxon>
        <taxon>Actinomycetes</taxon>
        <taxon>Mycobacteriales</taxon>
        <taxon>Mycobacteriaceae</taxon>
        <taxon>Mycolicibacterium</taxon>
    </lineage>
</organism>
<dbReference type="AlphaFoldDB" id="A0A100WWP4"/>
<evidence type="ECO:0000313" key="2">
    <source>
        <dbReference type="EMBL" id="GAT05851.1"/>
    </source>
</evidence>
<dbReference type="EMBL" id="BCSZ01000064">
    <property type="protein sequence ID" value="GAT05851.1"/>
    <property type="molecule type" value="Genomic_DNA"/>
</dbReference>
<keyword evidence="1" id="KW-0732">Signal</keyword>